<sequence>MISPSVPESDGELQLGDLFTLTLTSNSLQTVNLDLSSGIMSVRRNLDAGLKVCGE</sequence>
<dbReference type="EMBL" id="MWWZ01000009">
    <property type="protein sequence ID" value="OZG66560.1"/>
    <property type="molecule type" value="Genomic_DNA"/>
</dbReference>
<name>A0A261G547_9BIFI</name>
<reference evidence="1 2" key="1">
    <citation type="journal article" date="2017" name="BMC Genomics">
        <title>Comparative genomic and phylogenomic analyses of the Bifidobacteriaceae family.</title>
        <authorList>
            <person name="Lugli G.A."/>
            <person name="Milani C."/>
            <person name="Turroni F."/>
            <person name="Duranti S."/>
            <person name="Mancabelli L."/>
            <person name="Mangifesta M."/>
            <person name="Ferrario C."/>
            <person name="Modesto M."/>
            <person name="Mattarelli P."/>
            <person name="Jiri K."/>
            <person name="van Sinderen D."/>
            <person name="Ventura M."/>
        </authorList>
    </citation>
    <scope>NUCLEOTIDE SEQUENCE [LARGE SCALE GENOMIC DNA]</scope>
    <source>
        <strain evidence="1 2">DSM 100216</strain>
    </source>
</reference>
<organism evidence="1 2">
    <name type="scientific">Bifidobacterium eulemuris</name>
    <dbReference type="NCBI Taxonomy" id="1765219"/>
    <lineage>
        <taxon>Bacteria</taxon>
        <taxon>Bacillati</taxon>
        <taxon>Actinomycetota</taxon>
        <taxon>Actinomycetes</taxon>
        <taxon>Bifidobacteriales</taxon>
        <taxon>Bifidobacteriaceae</taxon>
        <taxon>Bifidobacterium</taxon>
    </lineage>
</organism>
<protein>
    <submittedName>
        <fullName evidence="1">Uncharacterized protein</fullName>
    </submittedName>
</protein>
<accession>A0A261G547</accession>
<evidence type="ECO:0000313" key="1">
    <source>
        <dbReference type="EMBL" id="OZG66560.1"/>
    </source>
</evidence>
<gene>
    <name evidence="1" type="ORF">BEUL_1724</name>
</gene>
<evidence type="ECO:0000313" key="2">
    <source>
        <dbReference type="Proteomes" id="UP000216057"/>
    </source>
</evidence>
<dbReference type="Proteomes" id="UP000216057">
    <property type="component" value="Unassembled WGS sequence"/>
</dbReference>
<dbReference type="AlphaFoldDB" id="A0A261G547"/>
<proteinExistence type="predicted"/>
<comment type="caution">
    <text evidence="1">The sequence shown here is derived from an EMBL/GenBank/DDBJ whole genome shotgun (WGS) entry which is preliminary data.</text>
</comment>